<keyword evidence="13" id="KW-1185">Reference proteome</keyword>
<name>A0ABR2Y4E8_9PEZI</name>
<accession>A0ABR2Y4E8</accession>
<keyword evidence="3" id="KW-0645">Protease</keyword>
<dbReference type="Pfam" id="PF01088">
    <property type="entry name" value="Peptidase_C12"/>
    <property type="match status" value="1"/>
</dbReference>
<evidence type="ECO:0000256" key="3">
    <source>
        <dbReference type="ARBA" id="ARBA00022670"/>
    </source>
</evidence>
<keyword evidence="4" id="KW-0479">Metal-binding</keyword>
<keyword evidence="5" id="KW-0833">Ubl conjugation pathway</keyword>
<dbReference type="Pfam" id="PF04082">
    <property type="entry name" value="Fungal_trans"/>
    <property type="match status" value="1"/>
</dbReference>
<dbReference type="InterPro" id="IPR036864">
    <property type="entry name" value="Zn2-C6_fun-type_DNA-bd_sf"/>
</dbReference>
<dbReference type="Pfam" id="PF00172">
    <property type="entry name" value="Zn_clus"/>
    <property type="match status" value="1"/>
</dbReference>
<evidence type="ECO:0000256" key="9">
    <source>
        <dbReference type="PROSITE-ProRule" id="PRU01393"/>
    </source>
</evidence>
<dbReference type="SUPFAM" id="SSF57701">
    <property type="entry name" value="Zn2/Cys6 DNA-binding domain"/>
    <property type="match status" value="1"/>
</dbReference>
<feature type="compositionally biased region" description="Polar residues" evidence="10">
    <location>
        <begin position="288"/>
        <end position="306"/>
    </location>
</feature>
<dbReference type="InterPro" id="IPR001578">
    <property type="entry name" value="Peptidase_C12_UCH"/>
</dbReference>
<dbReference type="InterPro" id="IPR007219">
    <property type="entry name" value="XnlR_reg_dom"/>
</dbReference>
<dbReference type="Proteomes" id="UP001465668">
    <property type="component" value="Unassembled WGS sequence"/>
</dbReference>
<dbReference type="InterPro" id="IPR053181">
    <property type="entry name" value="EcdB-like_regulator"/>
</dbReference>
<proteinExistence type="inferred from homology"/>
<evidence type="ECO:0000256" key="6">
    <source>
        <dbReference type="ARBA" id="ARBA00022801"/>
    </source>
</evidence>
<evidence type="ECO:0000256" key="5">
    <source>
        <dbReference type="ARBA" id="ARBA00022786"/>
    </source>
</evidence>
<sequence>MEEKKRWVMLENNPEVMDQLAAKLGLGEELGFYDVYSLDEPELMAHIPRPALALLVIIPLTPSWDEDRRNEDAGKGDYEGVGHHEPVIWFKQTIGNACGSIGLLHCVINGPAASYVRPDSVLDKIRLEAVPLTMKERAAMLYNNLQFEQAHKSVEEAGDTPAQPSAEHIGQHFVAYVVADGRLWELEGSRKGPIDRGVLGPDEDVLSPKALDLGLKRIINLELYSGGNDRKQRCSEERPKCANCVRMKLDCKYREPLPTKKDKTLVEILERLRSLEGKVDELSIRGTVPSSSHGRGPTHPSQEPGPSSTSIETSQSKSWPPFSDGDIPSSGAQSGPWQPQYEYVSSAHKVLSWPFVQRVLAATPFESPEINFASLQKDGLAMLMGLRPHSATLPLDTLDRQDPDHLSALDPSISGPQEMASSPTRLSWDTIHSRSKAFFDTFNLMYPIIDRHSFRTQVLPLVSAHGFDNTINSTLALLVLCLGEVAIAGIGGDPLVVFRGRPSGMKGGTPGRPPGLVLFNEARKRMGFSLTEYSIENVQLFALASLYYGSCCLHSDFWRMTSSASLACQALLTSKPDELDSPRADLVRRLFWHCSIMETCLCLEFNIPSTGLHALEDMVGLPDFSAVNFSEEDYISNQASHFQEHFASHIVLRRLSVEFNATLSNAFGGTDNPGGSRVEEVHPSAVTTIKQLAAQLDQWRGLLPDYLSWTDGSFDSYASTITDSFGHPAHPQQAPGGHSQVIFTTDLDAPATSYLFAEDIQTAMLQTRYFYLKYAIHRPYIFKALHHPERMTQEDAEGVAVCLRSSLLWPIAMAPIRDKKRLVPCIVFWTQNFFGILIILHLSRQVPILMRIISDLLNDQFVLDAKSTIRLYLDWIRDLKDIDANAMWCWSVVESLFPLET</sequence>
<feature type="domain" description="UCH catalytic" evidence="11">
    <location>
        <begin position="6"/>
        <end position="238"/>
    </location>
</feature>
<evidence type="ECO:0000256" key="1">
    <source>
        <dbReference type="ARBA" id="ARBA00000707"/>
    </source>
</evidence>
<dbReference type="CDD" id="cd12148">
    <property type="entry name" value="fungal_TF_MHR"/>
    <property type="match status" value="1"/>
</dbReference>
<comment type="similarity">
    <text evidence="9">Belongs to the peptidase C12 family.</text>
</comment>
<dbReference type="SUPFAM" id="SSF54001">
    <property type="entry name" value="Cysteine proteinases"/>
    <property type="match status" value="1"/>
</dbReference>
<dbReference type="CDD" id="cd00067">
    <property type="entry name" value="GAL4"/>
    <property type="match status" value="1"/>
</dbReference>
<evidence type="ECO:0000256" key="7">
    <source>
        <dbReference type="ARBA" id="ARBA00022807"/>
    </source>
</evidence>
<dbReference type="EC" id="3.4.19.12" evidence="2"/>
<gene>
    <name evidence="12" type="ORF">SCAR479_01952</name>
</gene>
<dbReference type="PRINTS" id="PR00707">
    <property type="entry name" value="UBCTHYDRLASE"/>
</dbReference>
<dbReference type="EMBL" id="JARVKM010000005">
    <property type="protein sequence ID" value="KAK9780766.1"/>
    <property type="molecule type" value="Genomic_DNA"/>
</dbReference>
<comment type="catalytic activity">
    <reaction evidence="1">
        <text>Thiol-dependent hydrolysis of ester, thioester, amide, peptide and isopeptide bonds formed by the C-terminal Gly of ubiquitin (a 76-residue protein attached to proteins as an intracellular targeting signal).</text>
        <dbReference type="EC" id="3.4.19.12"/>
    </reaction>
</comment>
<reference evidence="12 13" key="1">
    <citation type="submission" date="2024-02" db="EMBL/GenBank/DDBJ databases">
        <title>First draft genome assembly of two strains of Seiridium cardinale.</title>
        <authorList>
            <person name="Emiliani G."/>
            <person name="Scali E."/>
        </authorList>
    </citation>
    <scope>NUCLEOTIDE SEQUENCE [LARGE SCALE GENOMIC DNA]</scope>
    <source>
        <strain evidence="12 13">BM-138-000479</strain>
    </source>
</reference>
<dbReference type="PROSITE" id="PS52048">
    <property type="entry name" value="UCH_DOMAIN"/>
    <property type="match status" value="1"/>
</dbReference>
<feature type="region of interest" description="Disordered" evidence="10">
    <location>
        <begin position="283"/>
        <end position="338"/>
    </location>
</feature>
<dbReference type="CDD" id="cd09616">
    <property type="entry name" value="Peptidase_C12_UCH_L1_L3"/>
    <property type="match status" value="1"/>
</dbReference>
<keyword evidence="6" id="KW-0378">Hydrolase</keyword>
<dbReference type="Gene3D" id="3.40.532.10">
    <property type="entry name" value="Peptidase C12, ubiquitin carboxyl-terminal hydrolase"/>
    <property type="match status" value="1"/>
</dbReference>
<dbReference type="Gene3D" id="4.10.240.10">
    <property type="entry name" value="Zn(2)-C6 fungal-type DNA-binding domain"/>
    <property type="match status" value="1"/>
</dbReference>
<evidence type="ECO:0000256" key="8">
    <source>
        <dbReference type="ARBA" id="ARBA00023242"/>
    </source>
</evidence>
<organism evidence="12 13">
    <name type="scientific">Seiridium cardinale</name>
    <dbReference type="NCBI Taxonomy" id="138064"/>
    <lineage>
        <taxon>Eukaryota</taxon>
        <taxon>Fungi</taxon>
        <taxon>Dikarya</taxon>
        <taxon>Ascomycota</taxon>
        <taxon>Pezizomycotina</taxon>
        <taxon>Sordariomycetes</taxon>
        <taxon>Xylariomycetidae</taxon>
        <taxon>Amphisphaeriales</taxon>
        <taxon>Sporocadaceae</taxon>
        <taxon>Seiridium</taxon>
    </lineage>
</organism>
<evidence type="ECO:0000313" key="13">
    <source>
        <dbReference type="Proteomes" id="UP001465668"/>
    </source>
</evidence>
<dbReference type="InterPro" id="IPR001138">
    <property type="entry name" value="Zn2Cys6_DnaBD"/>
</dbReference>
<evidence type="ECO:0000259" key="11">
    <source>
        <dbReference type="PROSITE" id="PS52048"/>
    </source>
</evidence>
<evidence type="ECO:0000313" key="12">
    <source>
        <dbReference type="EMBL" id="KAK9780766.1"/>
    </source>
</evidence>
<comment type="caution">
    <text evidence="12">The sequence shown here is derived from an EMBL/GenBank/DDBJ whole genome shotgun (WGS) entry which is preliminary data.</text>
</comment>
<evidence type="ECO:0000256" key="4">
    <source>
        <dbReference type="ARBA" id="ARBA00022723"/>
    </source>
</evidence>
<dbReference type="InterPro" id="IPR036959">
    <property type="entry name" value="Peptidase_C12_UCH_sf"/>
</dbReference>
<dbReference type="InterPro" id="IPR038765">
    <property type="entry name" value="Papain-like_cys_pep_sf"/>
</dbReference>
<keyword evidence="7" id="KW-0788">Thiol protease</keyword>
<evidence type="ECO:0000256" key="2">
    <source>
        <dbReference type="ARBA" id="ARBA00012759"/>
    </source>
</evidence>
<evidence type="ECO:0000256" key="10">
    <source>
        <dbReference type="SAM" id="MobiDB-lite"/>
    </source>
</evidence>
<protein>
    <recommendedName>
        <fullName evidence="2">ubiquitinyl hydrolase 1</fullName>
        <ecNumber evidence="2">3.4.19.12</ecNumber>
    </recommendedName>
</protein>
<dbReference type="PANTHER" id="PTHR47785:SF6">
    <property type="entry name" value="ZN(II)2CYS6 TRANSCRIPTION FACTOR (EUROFUNG)"/>
    <property type="match status" value="1"/>
</dbReference>
<keyword evidence="8" id="KW-0539">Nucleus</keyword>
<comment type="caution">
    <text evidence="9">Lacks conserved residue(s) required for the propagation of feature annotation.</text>
</comment>
<dbReference type="PANTHER" id="PTHR47785">
    <property type="entry name" value="ZN(II)2CYS6 TRANSCRIPTION FACTOR (EUROFUNG)-RELATED-RELATED"/>
    <property type="match status" value="1"/>
</dbReference>
<feature type="compositionally biased region" description="Low complexity" evidence="10">
    <location>
        <begin position="307"/>
        <end position="318"/>
    </location>
</feature>